<dbReference type="RefSeq" id="WP_002691511.1">
    <property type="nucleotide sequence ID" value="NZ_JH600070.1"/>
</dbReference>
<dbReference type="HOGENOM" id="CLU_094545_2_0_6"/>
<proteinExistence type="predicted"/>
<dbReference type="EMBL" id="JH600070">
    <property type="protein sequence ID" value="EIJ43907.1"/>
    <property type="molecule type" value="Genomic_DNA"/>
</dbReference>
<dbReference type="OrthoDB" id="192277at2"/>
<accession>I3CJW4</accession>
<evidence type="ECO:0000313" key="2">
    <source>
        <dbReference type="Proteomes" id="UP000005744"/>
    </source>
</evidence>
<evidence type="ECO:0000313" key="1">
    <source>
        <dbReference type="EMBL" id="EIJ43907.1"/>
    </source>
</evidence>
<organism evidence="1 2">
    <name type="scientific">Beggiatoa alba B18LD</name>
    <dbReference type="NCBI Taxonomy" id="395493"/>
    <lineage>
        <taxon>Bacteria</taxon>
        <taxon>Pseudomonadati</taxon>
        <taxon>Pseudomonadota</taxon>
        <taxon>Gammaproteobacteria</taxon>
        <taxon>Thiotrichales</taxon>
        <taxon>Thiotrichaceae</taxon>
        <taxon>Beggiatoa</taxon>
    </lineage>
</organism>
<sequence>MQTEVIHPRLTTSSTSRDVYYSQLMAHAQKNTENTHILACMITSWLVGQGNMPTRLGLNDNAWNKLLQQYFPNYKLPARHLPSHTVDISRLPEVDELRTLFYTHCDNLTQDKQCFADILIAGCMGNDHLWQDLGLWSRKDLTALINNNFPKLAAKNNRDMKWKKFFYKQLCLQEEIYVCRAPSCEVCADYQNCFGSEE</sequence>
<dbReference type="STRING" id="395493.BegalDRAFT_3082"/>
<keyword evidence="2" id="KW-1185">Reference proteome</keyword>
<dbReference type="InterPro" id="IPR006975">
    <property type="entry name" value="NifQ"/>
</dbReference>
<dbReference type="eggNOG" id="ENOG50327FW">
    <property type="taxonomic scope" value="Bacteria"/>
</dbReference>
<name>I3CJW4_9GAMM</name>
<dbReference type="Pfam" id="PF04891">
    <property type="entry name" value="NifQ"/>
    <property type="match status" value="1"/>
</dbReference>
<protein>
    <submittedName>
        <fullName evidence="1">NifQ</fullName>
    </submittedName>
</protein>
<dbReference type="AlphaFoldDB" id="I3CJW4"/>
<reference evidence="1 2" key="1">
    <citation type="submission" date="2011-11" db="EMBL/GenBank/DDBJ databases">
        <title>Improved High-Quality Draft sequence of Beggiatoa alba B18lD.</title>
        <authorList>
            <consortium name="US DOE Joint Genome Institute"/>
            <person name="Lucas S."/>
            <person name="Han J."/>
            <person name="Lapidus A."/>
            <person name="Cheng J.-F."/>
            <person name="Goodwin L."/>
            <person name="Pitluck S."/>
            <person name="Peters L."/>
            <person name="Mikhailova N."/>
            <person name="Held B."/>
            <person name="Detter J.C."/>
            <person name="Han C."/>
            <person name="Tapia R."/>
            <person name="Land M."/>
            <person name="Hauser L."/>
            <person name="Kyrpides N."/>
            <person name="Ivanova N."/>
            <person name="Pagani I."/>
            <person name="Samuel K."/>
            <person name="Teske A."/>
            <person name="Mueller J."/>
            <person name="Woyke T."/>
        </authorList>
    </citation>
    <scope>NUCLEOTIDE SEQUENCE [LARGE SCALE GENOMIC DNA]</scope>
    <source>
        <strain evidence="1 2">B18LD</strain>
    </source>
</reference>
<dbReference type="GO" id="GO:0009399">
    <property type="term" value="P:nitrogen fixation"/>
    <property type="evidence" value="ECO:0007669"/>
    <property type="project" value="InterPro"/>
</dbReference>
<dbReference type="GO" id="GO:0030151">
    <property type="term" value="F:molybdenum ion binding"/>
    <property type="evidence" value="ECO:0007669"/>
    <property type="project" value="InterPro"/>
</dbReference>
<gene>
    <name evidence="1" type="ORF">BegalDRAFT_3082</name>
</gene>
<dbReference type="Proteomes" id="UP000005744">
    <property type="component" value="Unassembled WGS sequence"/>
</dbReference>